<evidence type="ECO:0000256" key="4">
    <source>
        <dbReference type="ARBA" id="ARBA00022741"/>
    </source>
</evidence>
<keyword evidence="3 9" id="KW-0436">Ligase</keyword>
<dbReference type="Gene3D" id="2.40.240.10">
    <property type="entry name" value="Ribosomal Protein L25, Chain P"/>
    <property type="match status" value="1"/>
</dbReference>
<dbReference type="GO" id="GO:0005829">
    <property type="term" value="C:cytosol"/>
    <property type="evidence" value="ECO:0007669"/>
    <property type="project" value="TreeGrafter"/>
</dbReference>
<dbReference type="EMBL" id="JASNWA010000003">
    <property type="protein sequence ID" value="KAK3179053.1"/>
    <property type="molecule type" value="Genomic_DNA"/>
</dbReference>
<feature type="domain" description="Glutamyl/glutaminyl-tRNA synthetase class Ib catalytic" evidence="11">
    <location>
        <begin position="2"/>
        <end position="59"/>
    </location>
</feature>
<evidence type="ECO:0000259" key="11">
    <source>
        <dbReference type="Pfam" id="PF00749"/>
    </source>
</evidence>
<keyword evidence="7 9" id="KW-0030">Aminoacyl-tRNA synthetase</keyword>
<dbReference type="SUPFAM" id="SSF50715">
    <property type="entry name" value="Ribosomal protein L25-like"/>
    <property type="match status" value="1"/>
</dbReference>
<dbReference type="GO" id="GO:0004819">
    <property type="term" value="F:glutamine-tRNA ligase activity"/>
    <property type="evidence" value="ECO:0007669"/>
    <property type="project" value="UniProtKB-EC"/>
</dbReference>
<evidence type="ECO:0000256" key="8">
    <source>
        <dbReference type="ARBA" id="ARBA00048270"/>
    </source>
</evidence>
<feature type="region of interest" description="Disordered" evidence="10">
    <location>
        <begin position="214"/>
        <end position="264"/>
    </location>
</feature>
<feature type="domain" description="Glutamyl/glutaminyl-tRNA synthetase class Ib anti-codon binding" evidence="12">
    <location>
        <begin position="63"/>
        <end position="163"/>
    </location>
</feature>
<organism evidence="13 14">
    <name type="scientific">Lepraria neglecta</name>
    <dbReference type="NCBI Taxonomy" id="209136"/>
    <lineage>
        <taxon>Eukaryota</taxon>
        <taxon>Fungi</taxon>
        <taxon>Dikarya</taxon>
        <taxon>Ascomycota</taxon>
        <taxon>Pezizomycotina</taxon>
        <taxon>Lecanoromycetes</taxon>
        <taxon>OSLEUM clade</taxon>
        <taxon>Lecanoromycetidae</taxon>
        <taxon>Lecanorales</taxon>
        <taxon>Lecanorineae</taxon>
        <taxon>Stereocaulaceae</taxon>
        <taxon>Lepraria</taxon>
    </lineage>
</organism>
<dbReference type="EC" id="6.1.1.18" evidence="2"/>
<sequence length="264" mass="30275">MDKYVRSWDDPRLYTLPALRRRGIPPGAILSFVNELGVTKATSNIEIKRFETSVRRYLEMTVPRLMLVLDPIKVIIDDLPDDHLEILDLPFSKDPAYGVHTVPFTKTVYIERSDFREVDSPDYFRMAPGKPVGLMKVPYPITATTFEKDPESGKVTVVHARYERPADGEKPIKPKRHVFTPILKSYLHGKSANSLLTLFQFHPLGLILPVPQQSHNSRSPYHKPPLQIRQPGRAPLRLPSRHQPQLRGNLPKCHDRDRLRGNQT</sequence>
<dbReference type="PANTHER" id="PTHR43097:SF4">
    <property type="entry name" value="GLUTAMINE--TRNA LIGASE"/>
    <property type="match status" value="1"/>
</dbReference>
<dbReference type="AlphaFoldDB" id="A0AAE0DRS2"/>
<proteinExistence type="inferred from homology"/>
<evidence type="ECO:0000313" key="13">
    <source>
        <dbReference type="EMBL" id="KAK3179053.1"/>
    </source>
</evidence>
<dbReference type="InterPro" id="IPR050132">
    <property type="entry name" value="Gln/Glu-tRNA_Ligase"/>
</dbReference>
<comment type="similarity">
    <text evidence="1 9">Belongs to the class-I aminoacyl-tRNA synthetase family.</text>
</comment>
<evidence type="ECO:0000256" key="3">
    <source>
        <dbReference type="ARBA" id="ARBA00022598"/>
    </source>
</evidence>
<keyword evidence="4 9" id="KW-0547">Nucleotide-binding</keyword>
<dbReference type="InterPro" id="IPR020059">
    <property type="entry name" value="Glu/Gln-tRNA-synth_Ib_codon-bd"/>
</dbReference>
<dbReference type="SUPFAM" id="SSF52374">
    <property type="entry name" value="Nucleotidylyl transferase"/>
    <property type="match status" value="1"/>
</dbReference>
<keyword evidence="6 9" id="KW-0648">Protein biosynthesis</keyword>
<evidence type="ECO:0000256" key="1">
    <source>
        <dbReference type="ARBA" id="ARBA00005594"/>
    </source>
</evidence>
<evidence type="ECO:0000256" key="2">
    <source>
        <dbReference type="ARBA" id="ARBA00012836"/>
    </source>
</evidence>
<evidence type="ECO:0000259" key="12">
    <source>
        <dbReference type="Pfam" id="PF03950"/>
    </source>
</evidence>
<evidence type="ECO:0000256" key="6">
    <source>
        <dbReference type="ARBA" id="ARBA00022917"/>
    </source>
</evidence>
<dbReference type="InterPro" id="IPR020061">
    <property type="entry name" value="Glu_tRNA_lig_a-bdl"/>
</dbReference>
<dbReference type="InterPro" id="IPR020056">
    <property type="entry name" value="Rbsml_bL25/Gln-tRNA_synth_N"/>
</dbReference>
<keyword evidence="14" id="KW-1185">Reference proteome</keyword>
<reference evidence="13" key="1">
    <citation type="submission" date="2022-11" db="EMBL/GenBank/DDBJ databases">
        <title>Chromosomal genome sequence assembly and mating type (MAT) locus characterization of the leprose asexual lichenized fungus Lepraria neglecta (Nyl.) Erichsen.</title>
        <authorList>
            <person name="Allen J.L."/>
            <person name="Pfeffer B."/>
        </authorList>
    </citation>
    <scope>NUCLEOTIDE SEQUENCE</scope>
    <source>
        <strain evidence="13">Allen 5258</strain>
    </source>
</reference>
<feature type="compositionally biased region" description="Basic and acidic residues" evidence="10">
    <location>
        <begin position="252"/>
        <end position="264"/>
    </location>
</feature>
<dbReference type="InterPro" id="IPR011035">
    <property type="entry name" value="Ribosomal_bL25/Gln-tRNA_synth"/>
</dbReference>
<dbReference type="Pfam" id="PF00749">
    <property type="entry name" value="tRNA-synt_1c"/>
    <property type="match status" value="1"/>
</dbReference>
<name>A0AAE0DRS2_9LECA</name>
<evidence type="ECO:0000256" key="9">
    <source>
        <dbReference type="RuleBase" id="RU363037"/>
    </source>
</evidence>
<accession>A0AAE0DRS2</accession>
<dbReference type="PANTHER" id="PTHR43097">
    <property type="entry name" value="GLUTAMINE-TRNA LIGASE"/>
    <property type="match status" value="1"/>
</dbReference>
<comment type="caution">
    <text evidence="13">The sequence shown here is derived from an EMBL/GenBank/DDBJ whole genome shotgun (WGS) entry which is preliminary data.</text>
</comment>
<dbReference type="Proteomes" id="UP001276659">
    <property type="component" value="Unassembled WGS sequence"/>
</dbReference>
<dbReference type="GO" id="GO:0005524">
    <property type="term" value="F:ATP binding"/>
    <property type="evidence" value="ECO:0007669"/>
    <property type="project" value="UniProtKB-KW"/>
</dbReference>
<keyword evidence="5 9" id="KW-0067">ATP-binding</keyword>
<evidence type="ECO:0000256" key="7">
    <source>
        <dbReference type="ARBA" id="ARBA00023146"/>
    </source>
</evidence>
<evidence type="ECO:0000313" key="14">
    <source>
        <dbReference type="Proteomes" id="UP001276659"/>
    </source>
</evidence>
<protein>
    <recommendedName>
        <fullName evidence="2">glutamine--tRNA ligase</fullName>
        <ecNumber evidence="2">6.1.1.18</ecNumber>
    </recommendedName>
</protein>
<dbReference type="Gene3D" id="1.10.1160.10">
    <property type="entry name" value="Glutamyl-trna Synthetase, Domain 2"/>
    <property type="match status" value="1"/>
</dbReference>
<dbReference type="FunFam" id="2.40.240.10:FF:000007">
    <property type="entry name" value="Glutamine--tRNA ligase"/>
    <property type="match status" value="1"/>
</dbReference>
<evidence type="ECO:0000256" key="5">
    <source>
        <dbReference type="ARBA" id="ARBA00022840"/>
    </source>
</evidence>
<comment type="catalytic activity">
    <reaction evidence="8">
        <text>tRNA(Gln) + L-glutamine + ATP = L-glutaminyl-tRNA(Gln) + AMP + diphosphate</text>
        <dbReference type="Rhea" id="RHEA:20121"/>
        <dbReference type="Rhea" id="RHEA-COMP:9662"/>
        <dbReference type="Rhea" id="RHEA-COMP:9681"/>
        <dbReference type="ChEBI" id="CHEBI:30616"/>
        <dbReference type="ChEBI" id="CHEBI:33019"/>
        <dbReference type="ChEBI" id="CHEBI:58359"/>
        <dbReference type="ChEBI" id="CHEBI:78442"/>
        <dbReference type="ChEBI" id="CHEBI:78521"/>
        <dbReference type="ChEBI" id="CHEBI:456215"/>
        <dbReference type="EC" id="6.1.1.18"/>
    </reaction>
</comment>
<dbReference type="GO" id="GO:0006425">
    <property type="term" value="P:glutaminyl-tRNA aminoacylation"/>
    <property type="evidence" value="ECO:0007669"/>
    <property type="project" value="TreeGrafter"/>
</dbReference>
<dbReference type="InterPro" id="IPR020058">
    <property type="entry name" value="Glu/Gln-tRNA-synth_Ib_cat-dom"/>
</dbReference>
<evidence type="ECO:0000256" key="10">
    <source>
        <dbReference type="SAM" id="MobiDB-lite"/>
    </source>
</evidence>
<gene>
    <name evidence="13" type="ORF">OEA41_001192</name>
</gene>
<dbReference type="Pfam" id="PF03950">
    <property type="entry name" value="tRNA-synt_1c_C"/>
    <property type="match status" value="1"/>
</dbReference>